<dbReference type="InterPro" id="IPR011928">
    <property type="entry name" value="Phage_phiJL001_Gp84"/>
</dbReference>
<name>A0A4Y8RG28_9HYPH</name>
<reference evidence="2 3" key="1">
    <citation type="submission" date="2019-03" db="EMBL/GenBank/DDBJ databases">
        <title>Jiella endophytica sp. nov., a novel endophytic bacterium isolated from root of Ficus microcarpa Linn. f.</title>
        <authorList>
            <person name="Tuo L."/>
        </authorList>
    </citation>
    <scope>NUCLEOTIDE SEQUENCE [LARGE SCALE GENOMIC DNA]</scope>
    <source>
        <strain evidence="2 3">CBS5Q-3</strain>
    </source>
</reference>
<dbReference type="AlphaFoldDB" id="A0A4Y8RG28"/>
<evidence type="ECO:0000313" key="3">
    <source>
        <dbReference type="Proteomes" id="UP000298179"/>
    </source>
</evidence>
<organism evidence="2 3">
    <name type="scientific">Jiella endophytica</name>
    <dbReference type="NCBI Taxonomy" id="2558362"/>
    <lineage>
        <taxon>Bacteria</taxon>
        <taxon>Pseudomonadati</taxon>
        <taxon>Pseudomonadota</taxon>
        <taxon>Alphaproteobacteria</taxon>
        <taxon>Hyphomicrobiales</taxon>
        <taxon>Aurantimonadaceae</taxon>
        <taxon>Jiella</taxon>
    </lineage>
</organism>
<dbReference type="RefSeq" id="WP_134763216.1">
    <property type="nucleotide sequence ID" value="NZ_SOZD01000005.1"/>
</dbReference>
<dbReference type="EMBL" id="SOZD01000005">
    <property type="protein sequence ID" value="TFF20567.1"/>
    <property type="molecule type" value="Genomic_DNA"/>
</dbReference>
<dbReference type="Proteomes" id="UP000298179">
    <property type="component" value="Unassembled WGS sequence"/>
</dbReference>
<gene>
    <name evidence="2" type="ORF">E3C22_16815</name>
</gene>
<evidence type="ECO:0000313" key="2">
    <source>
        <dbReference type="EMBL" id="TFF20567.1"/>
    </source>
</evidence>
<dbReference type="Pfam" id="PF09931">
    <property type="entry name" value="Phage_phiJL001_Gp84_N"/>
    <property type="match status" value="1"/>
</dbReference>
<feature type="domain" description="Bacteriophage phiJL001 Gp84 C-terminal" evidence="1">
    <location>
        <begin position="195"/>
        <end position="277"/>
    </location>
</feature>
<keyword evidence="3" id="KW-1185">Reference proteome</keyword>
<dbReference type="Pfam" id="PF09356">
    <property type="entry name" value="Phage_BR0599"/>
    <property type="match status" value="1"/>
</dbReference>
<accession>A0A4Y8RG28</accession>
<dbReference type="OrthoDB" id="1633386at2"/>
<sequence length="296" mass="31406">MRTLPPELAAAIERPVTTLANCWRLTRRDGMVFGFTDHDEAISFDDTRFEAATGLSASEAEAALGLGATTGEVEGALSAAAIDEADIAAGRFDGARIETFVVDWQNVSAHVRVDVSDLGEVRRGETAFTAELRSIVARLEAVRGRLYRRRCDAVLGDARCRVDLSAPPFTVDCEVHAAGDGWVETATGLGAAPDRYAFGRLTMHGGEAAGLAADIASAVALATGRVRFTLAETIVARIAAGDPFRIVQGCDKRFATCRDRFANQLNFRGFPHIPGTDAGLAIAKTGGRNDGSPVVR</sequence>
<proteinExistence type="predicted"/>
<protein>
    <submittedName>
        <fullName evidence="2">DUF2163 domain-containing protein</fullName>
    </submittedName>
</protein>
<comment type="caution">
    <text evidence="2">The sequence shown here is derived from an EMBL/GenBank/DDBJ whole genome shotgun (WGS) entry which is preliminary data.</text>
</comment>
<evidence type="ECO:0000259" key="1">
    <source>
        <dbReference type="Pfam" id="PF09356"/>
    </source>
</evidence>
<dbReference type="NCBIfam" id="TIGR02218">
    <property type="entry name" value="phg_TIGR02218"/>
    <property type="match status" value="1"/>
</dbReference>
<dbReference type="InterPro" id="IPR018964">
    <property type="entry name" value="Phage_phiJL001_Gp84_C"/>
</dbReference>